<protein>
    <submittedName>
        <fullName evidence="1">Uncharacterized protein</fullName>
    </submittedName>
</protein>
<gene>
    <name evidence="1" type="ORF">PENDEC_c004G04331</name>
</gene>
<name>A0A1V6PHM3_PENDC</name>
<organism evidence="1 2">
    <name type="scientific">Penicillium decumbens</name>
    <dbReference type="NCBI Taxonomy" id="69771"/>
    <lineage>
        <taxon>Eukaryota</taxon>
        <taxon>Fungi</taxon>
        <taxon>Dikarya</taxon>
        <taxon>Ascomycota</taxon>
        <taxon>Pezizomycotina</taxon>
        <taxon>Eurotiomycetes</taxon>
        <taxon>Eurotiomycetidae</taxon>
        <taxon>Eurotiales</taxon>
        <taxon>Aspergillaceae</taxon>
        <taxon>Penicillium</taxon>
    </lineage>
</organism>
<evidence type="ECO:0000313" key="1">
    <source>
        <dbReference type="EMBL" id="OQD76491.1"/>
    </source>
</evidence>
<sequence length="204" mass="24614">MTTDLWPTVREKKYSLSHRLFHQLCEPHMEEPDRECIIDEKRKSSNYDSEVHKWFTDIRIYLDVALDTIRGDTAGLLRVERFKNWFEDGDTWKSAYEEQFDFDLRNHWDVVSKYDPFLNKARWRHGMLLIAHHAIHAPMDDKELMNLFYKAPKRKIYTTWDSARWSEAMPHGIDIPQGDMQPNLSHWHIYLDYKAWIGKKMISQ</sequence>
<evidence type="ECO:0000313" key="2">
    <source>
        <dbReference type="Proteomes" id="UP000191522"/>
    </source>
</evidence>
<dbReference type="AlphaFoldDB" id="A0A1V6PHM3"/>
<reference evidence="2" key="1">
    <citation type="journal article" date="2017" name="Nat. Microbiol.">
        <title>Global analysis of biosynthetic gene clusters reveals vast potential of secondary metabolite production in Penicillium species.</title>
        <authorList>
            <person name="Nielsen J.C."/>
            <person name="Grijseels S."/>
            <person name="Prigent S."/>
            <person name="Ji B."/>
            <person name="Dainat J."/>
            <person name="Nielsen K.F."/>
            <person name="Frisvad J.C."/>
            <person name="Workman M."/>
            <person name="Nielsen J."/>
        </authorList>
    </citation>
    <scope>NUCLEOTIDE SEQUENCE [LARGE SCALE GENOMIC DNA]</scope>
    <source>
        <strain evidence="2">IBT 11843</strain>
    </source>
</reference>
<proteinExistence type="predicted"/>
<dbReference type="STRING" id="69771.A0A1V6PHM3"/>
<accession>A0A1V6PHM3</accession>
<dbReference type="OrthoDB" id="3940621at2759"/>
<keyword evidence="2" id="KW-1185">Reference proteome</keyword>
<dbReference type="EMBL" id="MDYL01000004">
    <property type="protein sequence ID" value="OQD76491.1"/>
    <property type="molecule type" value="Genomic_DNA"/>
</dbReference>
<dbReference type="Proteomes" id="UP000191522">
    <property type="component" value="Unassembled WGS sequence"/>
</dbReference>
<comment type="caution">
    <text evidence="1">The sequence shown here is derived from an EMBL/GenBank/DDBJ whole genome shotgun (WGS) entry which is preliminary data.</text>
</comment>